<dbReference type="EMBL" id="QTSU01000001">
    <property type="protein sequence ID" value="RDZ28203.1"/>
    <property type="molecule type" value="Genomic_DNA"/>
</dbReference>
<dbReference type="RefSeq" id="WP_115857646.1">
    <property type="nucleotide sequence ID" value="NZ_QTSU01000001.1"/>
</dbReference>
<dbReference type="OrthoDB" id="9795306at2"/>
<reference evidence="2 3" key="1">
    <citation type="submission" date="2018-08" db="EMBL/GenBank/DDBJ databases">
        <title>Lysobacter sp. zong2l5, whole genome shotgun sequence.</title>
        <authorList>
            <person name="Zhang X."/>
            <person name="Feng G."/>
            <person name="Zhu H."/>
        </authorList>
    </citation>
    <scope>NUCLEOTIDE SEQUENCE [LARGE SCALE GENOMIC DNA]</scope>
    <source>
        <strain evidence="3">zong2l5</strain>
    </source>
</reference>
<evidence type="ECO:0000313" key="3">
    <source>
        <dbReference type="Proteomes" id="UP000264492"/>
    </source>
</evidence>
<accession>A0A371K2R0</accession>
<proteinExistence type="predicted"/>
<organism evidence="2 3">
    <name type="scientific">Lysobacter silvisoli</name>
    <dbReference type="NCBI Taxonomy" id="2293254"/>
    <lineage>
        <taxon>Bacteria</taxon>
        <taxon>Pseudomonadati</taxon>
        <taxon>Pseudomonadota</taxon>
        <taxon>Gammaproteobacteria</taxon>
        <taxon>Lysobacterales</taxon>
        <taxon>Lysobacteraceae</taxon>
        <taxon>Lysobacter</taxon>
    </lineage>
</organism>
<dbReference type="SUPFAM" id="SSF54593">
    <property type="entry name" value="Glyoxalase/Bleomycin resistance protein/Dihydroxybiphenyl dioxygenase"/>
    <property type="match status" value="1"/>
</dbReference>
<comment type="caution">
    <text evidence="2">The sequence shown here is derived from an EMBL/GenBank/DDBJ whole genome shotgun (WGS) entry which is preliminary data.</text>
</comment>
<dbReference type="Pfam" id="PF06983">
    <property type="entry name" value="3-dmu-9_3-mt"/>
    <property type="match status" value="1"/>
</dbReference>
<dbReference type="InterPro" id="IPR028973">
    <property type="entry name" value="PhnB-like"/>
</dbReference>
<evidence type="ECO:0000259" key="1">
    <source>
        <dbReference type="Pfam" id="PF06983"/>
    </source>
</evidence>
<dbReference type="Proteomes" id="UP000264492">
    <property type="component" value="Unassembled WGS sequence"/>
</dbReference>
<dbReference type="Gene3D" id="3.10.180.10">
    <property type="entry name" value="2,3-Dihydroxybiphenyl 1,2-Dioxygenase, domain 1"/>
    <property type="match status" value="1"/>
</dbReference>
<dbReference type="InterPro" id="IPR029068">
    <property type="entry name" value="Glyas_Bleomycin-R_OHBP_Dase"/>
</dbReference>
<name>A0A371K2R0_9GAMM</name>
<evidence type="ECO:0000313" key="2">
    <source>
        <dbReference type="EMBL" id="RDZ28203.1"/>
    </source>
</evidence>
<dbReference type="CDD" id="cd06588">
    <property type="entry name" value="PhnB_like"/>
    <property type="match status" value="1"/>
</dbReference>
<keyword evidence="3" id="KW-1185">Reference proteome</keyword>
<gene>
    <name evidence="2" type="ORF">DX914_03395</name>
</gene>
<dbReference type="AlphaFoldDB" id="A0A371K2R0"/>
<sequence>MHVTPYLTYDGTAEQAFQHYARVLGGKIELLTRYGEAPAGSGCDDLSEADQRKVMHVSLSGKDFMLMASDANALYPYEGVKGISVSLNLESANEAERVFAGLAEGGKITMPLQATFWAESFGCVTDAWGVPWMINVPKQG</sequence>
<protein>
    <submittedName>
        <fullName evidence="2">VOC family protein</fullName>
    </submittedName>
</protein>
<dbReference type="PANTHER" id="PTHR33990:SF1">
    <property type="entry name" value="PROTEIN YJDN"/>
    <property type="match status" value="1"/>
</dbReference>
<feature type="domain" description="PhnB-like" evidence="1">
    <location>
        <begin position="3"/>
        <end position="134"/>
    </location>
</feature>
<dbReference type="PANTHER" id="PTHR33990">
    <property type="entry name" value="PROTEIN YJDN-RELATED"/>
    <property type="match status" value="1"/>
</dbReference>